<dbReference type="PROSITE" id="PS51186">
    <property type="entry name" value="GNAT"/>
    <property type="match status" value="1"/>
</dbReference>
<dbReference type="RefSeq" id="WP_149956865.1">
    <property type="nucleotide sequence ID" value="NZ_BKDJ01000008.1"/>
</dbReference>
<dbReference type="SUPFAM" id="SSF55729">
    <property type="entry name" value="Acyl-CoA N-acyltransferases (Nat)"/>
    <property type="match status" value="1"/>
</dbReference>
<dbReference type="Proteomes" id="UP000325307">
    <property type="component" value="Unassembled WGS sequence"/>
</dbReference>
<accession>A0A5A7NRB4</accession>
<keyword evidence="5" id="KW-1185">Reference proteome</keyword>
<proteinExistence type="predicted"/>
<gene>
    <name evidence="4" type="ORF">NCCP1664_17550</name>
</gene>
<dbReference type="PROSITE" id="PS51729">
    <property type="entry name" value="GNAT_YJDJ"/>
    <property type="match status" value="1"/>
</dbReference>
<feature type="domain" description="N-acetyltransferase" evidence="3">
    <location>
        <begin position="5"/>
        <end position="91"/>
    </location>
</feature>
<comment type="caution">
    <text evidence="4">The sequence shown here is derived from an EMBL/GenBank/DDBJ whole genome shotgun (WGS) entry which is preliminary data.</text>
</comment>
<sequence>MQVIRNDFESSRFVAYVDGKVAGSLQYRIQDGQMLLLDVEADSAYRRLQLPSRLIREALIDAGRRRLSVLPFCHEARTQVLSHPVFFQLVPSDHRQRLHESVRARKRTRRGESAPKKRQLVSALPEKGGAA</sequence>
<protein>
    <submittedName>
        <fullName evidence="4">Uncharacterized protein</fullName>
    </submittedName>
</protein>
<dbReference type="OrthoDB" id="4948820at2"/>
<name>A0A5A7NRB4_9MICC</name>
<dbReference type="InterPro" id="IPR016181">
    <property type="entry name" value="Acyl_CoA_acyltransferase"/>
</dbReference>
<evidence type="ECO:0000256" key="1">
    <source>
        <dbReference type="SAM" id="MobiDB-lite"/>
    </source>
</evidence>
<dbReference type="Pfam" id="PF14542">
    <property type="entry name" value="Acetyltransf_CG"/>
    <property type="match status" value="1"/>
</dbReference>
<evidence type="ECO:0000259" key="3">
    <source>
        <dbReference type="PROSITE" id="PS51729"/>
    </source>
</evidence>
<organism evidence="4 5">
    <name type="scientific">Zafaria cholistanensis</name>
    <dbReference type="NCBI Taxonomy" id="1682741"/>
    <lineage>
        <taxon>Bacteria</taxon>
        <taxon>Bacillati</taxon>
        <taxon>Actinomycetota</taxon>
        <taxon>Actinomycetes</taxon>
        <taxon>Micrococcales</taxon>
        <taxon>Micrococcaceae</taxon>
        <taxon>Zafaria</taxon>
    </lineage>
</organism>
<evidence type="ECO:0000313" key="4">
    <source>
        <dbReference type="EMBL" id="GER23259.1"/>
    </source>
</evidence>
<feature type="region of interest" description="Disordered" evidence="1">
    <location>
        <begin position="98"/>
        <end position="131"/>
    </location>
</feature>
<dbReference type="Gene3D" id="3.40.630.30">
    <property type="match status" value="1"/>
</dbReference>
<dbReference type="InterPro" id="IPR000182">
    <property type="entry name" value="GNAT_dom"/>
</dbReference>
<dbReference type="InterPro" id="IPR031165">
    <property type="entry name" value="GNAT_YJDJ"/>
</dbReference>
<dbReference type="AlphaFoldDB" id="A0A5A7NRB4"/>
<dbReference type="GO" id="GO:0016747">
    <property type="term" value="F:acyltransferase activity, transferring groups other than amino-acyl groups"/>
    <property type="evidence" value="ECO:0007669"/>
    <property type="project" value="InterPro"/>
</dbReference>
<evidence type="ECO:0000259" key="2">
    <source>
        <dbReference type="PROSITE" id="PS51186"/>
    </source>
</evidence>
<reference evidence="4 5" key="1">
    <citation type="submission" date="2019-09" db="EMBL/GenBank/DDBJ databases">
        <title>Arthrobacter zafarii sp. nov., a moderately thermotolerant and halotolerant actinobacterium isolated from Cholistan desert soil of Pakistan.</title>
        <authorList>
            <person name="Amin A."/>
            <person name="Ahmed I."/>
            <person name="Khalid N."/>
            <person name="Schumann P."/>
            <person name="Busse H.J."/>
            <person name="Khan I.U."/>
            <person name="Li S."/>
            <person name="Li W.J."/>
        </authorList>
    </citation>
    <scope>NUCLEOTIDE SEQUENCE [LARGE SCALE GENOMIC DNA]</scope>
    <source>
        <strain evidence="4 5">NCCP-1664</strain>
    </source>
</reference>
<evidence type="ECO:0000313" key="5">
    <source>
        <dbReference type="Proteomes" id="UP000325307"/>
    </source>
</evidence>
<feature type="domain" description="N-acetyltransferase" evidence="2">
    <location>
        <begin position="1"/>
        <end position="109"/>
    </location>
</feature>
<dbReference type="EMBL" id="BKDJ01000008">
    <property type="protein sequence ID" value="GER23259.1"/>
    <property type="molecule type" value="Genomic_DNA"/>
</dbReference>